<evidence type="ECO:0008006" key="5">
    <source>
        <dbReference type="Google" id="ProtNLM"/>
    </source>
</evidence>
<feature type="compositionally biased region" description="Low complexity" evidence="1">
    <location>
        <begin position="62"/>
        <end position="130"/>
    </location>
</feature>
<dbReference type="OrthoDB" id="5589325at2759"/>
<evidence type="ECO:0000256" key="1">
    <source>
        <dbReference type="SAM" id="MobiDB-lite"/>
    </source>
</evidence>
<evidence type="ECO:0000313" key="4">
    <source>
        <dbReference type="Proteomes" id="UP000800036"/>
    </source>
</evidence>
<evidence type="ECO:0000256" key="2">
    <source>
        <dbReference type="SAM" id="Phobius"/>
    </source>
</evidence>
<dbReference type="EMBL" id="ML976673">
    <property type="protein sequence ID" value="KAF1974826.1"/>
    <property type="molecule type" value="Genomic_DNA"/>
</dbReference>
<keyword evidence="2" id="KW-0812">Transmembrane</keyword>
<protein>
    <recommendedName>
        <fullName evidence="5">Mid2 domain-containing protein</fullName>
    </recommendedName>
</protein>
<keyword evidence="2" id="KW-0472">Membrane</keyword>
<dbReference type="Proteomes" id="UP000800036">
    <property type="component" value="Unassembled WGS sequence"/>
</dbReference>
<sequence length="269" mass="27508">MFPSCASDTFIFACLVGAPVVPGTLSLKPTTIVLRKGPPESLVDVETLTIVAGSDEVASVTSNASVPASLPSPSPVISSSTSVMNSPSLSTTSITTPETPKTTQKPDQPSTTSTSASVDRSSAASDVTVAGITPTTTQSGLQASDTSTAITPTPSSDKPNAGGLSAGAKASIGVGVSLACLILAISAFCLGIAVRKKNSRTPDKEGFSQVGIEKPELGGKEVHKHHITPEVDGRVVTATPPSHSTHIDIPKRPEELDCLFSIFSNFLIK</sequence>
<organism evidence="3 4">
    <name type="scientific">Bimuria novae-zelandiae CBS 107.79</name>
    <dbReference type="NCBI Taxonomy" id="1447943"/>
    <lineage>
        <taxon>Eukaryota</taxon>
        <taxon>Fungi</taxon>
        <taxon>Dikarya</taxon>
        <taxon>Ascomycota</taxon>
        <taxon>Pezizomycotina</taxon>
        <taxon>Dothideomycetes</taxon>
        <taxon>Pleosporomycetidae</taxon>
        <taxon>Pleosporales</taxon>
        <taxon>Massarineae</taxon>
        <taxon>Didymosphaeriaceae</taxon>
        <taxon>Bimuria</taxon>
    </lineage>
</organism>
<gene>
    <name evidence="3" type="ORF">BU23DRAFT_567206</name>
</gene>
<evidence type="ECO:0000313" key="3">
    <source>
        <dbReference type="EMBL" id="KAF1974826.1"/>
    </source>
</evidence>
<proteinExistence type="predicted"/>
<name>A0A6A5VIC7_9PLEO</name>
<feature type="compositionally biased region" description="Polar residues" evidence="1">
    <location>
        <begin position="133"/>
        <end position="158"/>
    </location>
</feature>
<reference evidence="3" key="1">
    <citation type="journal article" date="2020" name="Stud. Mycol.">
        <title>101 Dothideomycetes genomes: a test case for predicting lifestyles and emergence of pathogens.</title>
        <authorList>
            <person name="Haridas S."/>
            <person name="Albert R."/>
            <person name="Binder M."/>
            <person name="Bloem J."/>
            <person name="Labutti K."/>
            <person name="Salamov A."/>
            <person name="Andreopoulos B."/>
            <person name="Baker S."/>
            <person name="Barry K."/>
            <person name="Bills G."/>
            <person name="Bluhm B."/>
            <person name="Cannon C."/>
            <person name="Castanera R."/>
            <person name="Culley D."/>
            <person name="Daum C."/>
            <person name="Ezra D."/>
            <person name="Gonzalez J."/>
            <person name="Henrissat B."/>
            <person name="Kuo A."/>
            <person name="Liang C."/>
            <person name="Lipzen A."/>
            <person name="Lutzoni F."/>
            <person name="Magnuson J."/>
            <person name="Mondo S."/>
            <person name="Nolan M."/>
            <person name="Ohm R."/>
            <person name="Pangilinan J."/>
            <person name="Park H.-J."/>
            <person name="Ramirez L."/>
            <person name="Alfaro M."/>
            <person name="Sun H."/>
            <person name="Tritt A."/>
            <person name="Yoshinaga Y."/>
            <person name="Zwiers L.-H."/>
            <person name="Turgeon B."/>
            <person name="Goodwin S."/>
            <person name="Spatafora J."/>
            <person name="Crous P."/>
            <person name="Grigoriev I."/>
        </authorList>
    </citation>
    <scope>NUCLEOTIDE SEQUENCE</scope>
    <source>
        <strain evidence="3">CBS 107.79</strain>
    </source>
</reference>
<keyword evidence="2" id="KW-1133">Transmembrane helix</keyword>
<dbReference type="AlphaFoldDB" id="A0A6A5VIC7"/>
<feature type="region of interest" description="Disordered" evidence="1">
    <location>
        <begin position="62"/>
        <end position="162"/>
    </location>
</feature>
<keyword evidence="4" id="KW-1185">Reference proteome</keyword>
<feature type="transmembrane region" description="Helical" evidence="2">
    <location>
        <begin position="172"/>
        <end position="194"/>
    </location>
</feature>
<accession>A0A6A5VIC7</accession>